<dbReference type="CDD" id="cd01743">
    <property type="entry name" value="GATase1_Anthranilate_Synthase"/>
    <property type="match status" value="1"/>
</dbReference>
<evidence type="ECO:0000259" key="2">
    <source>
        <dbReference type="Pfam" id="PF00117"/>
    </source>
</evidence>
<protein>
    <submittedName>
        <fullName evidence="3">Anthranilate/aminodeoxychorismate synthase component II</fullName>
    </submittedName>
</protein>
<dbReference type="PRINTS" id="PR00097">
    <property type="entry name" value="ANTSNTHASEII"/>
</dbReference>
<proteinExistence type="predicted"/>
<dbReference type="InterPro" id="IPR050472">
    <property type="entry name" value="Anth_synth/Amidotransfase"/>
</dbReference>
<dbReference type="OrthoDB" id="9786812at2"/>
<dbReference type="PRINTS" id="PR00096">
    <property type="entry name" value="GATASE"/>
</dbReference>
<dbReference type="PROSITE" id="PS51273">
    <property type="entry name" value="GATASE_TYPE_1"/>
    <property type="match status" value="1"/>
</dbReference>
<keyword evidence="4" id="KW-1185">Reference proteome</keyword>
<dbReference type="PANTHER" id="PTHR43418:SF4">
    <property type="entry name" value="MULTIFUNCTIONAL TRYPTOPHAN BIOSYNTHESIS PROTEIN"/>
    <property type="match status" value="1"/>
</dbReference>
<evidence type="ECO:0000256" key="1">
    <source>
        <dbReference type="ARBA" id="ARBA00022962"/>
    </source>
</evidence>
<gene>
    <name evidence="3" type="ORF">BCY86_05115</name>
</gene>
<dbReference type="GO" id="GO:0004049">
    <property type="term" value="F:anthranilate synthase activity"/>
    <property type="evidence" value="ECO:0007669"/>
    <property type="project" value="TreeGrafter"/>
</dbReference>
<dbReference type="NCBIfam" id="TIGR00566">
    <property type="entry name" value="trpG_papA"/>
    <property type="match status" value="1"/>
</dbReference>
<keyword evidence="1" id="KW-0315">Glutamine amidotransferase</keyword>
<dbReference type="Pfam" id="PF00117">
    <property type="entry name" value="GATase"/>
    <property type="match status" value="1"/>
</dbReference>
<dbReference type="PANTHER" id="PTHR43418">
    <property type="entry name" value="MULTIFUNCTIONAL TRYPTOPHAN BIOSYNTHESIS PROTEIN-RELATED"/>
    <property type="match status" value="1"/>
</dbReference>
<dbReference type="RefSeq" id="WP_075276792.1">
    <property type="nucleotide sequence ID" value="NZ_CP016908.1"/>
</dbReference>
<dbReference type="InterPro" id="IPR006221">
    <property type="entry name" value="TrpG/PapA_dom"/>
</dbReference>
<dbReference type="EMBL" id="CP016908">
    <property type="protein sequence ID" value="APS00127.1"/>
    <property type="molecule type" value="Genomic_DNA"/>
</dbReference>
<dbReference type="GO" id="GO:0000162">
    <property type="term" value="P:L-tryptophan biosynthetic process"/>
    <property type="evidence" value="ECO:0007669"/>
    <property type="project" value="TreeGrafter"/>
</dbReference>
<feature type="domain" description="Glutamine amidotransferase" evidence="2">
    <location>
        <begin position="9"/>
        <end position="191"/>
    </location>
</feature>
<dbReference type="PRINTS" id="PR00099">
    <property type="entry name" value="CPSGATASE"/>
</dbReference>
<dbReference type="SUPFAM" id="SSF52317">
    <property type="entry name" value="Class I glutamine amidotransferase-like"/>
    <property type="match status" value="1"/>
</dbReference>
<dbReference type="InterPro" id="IPR017926">
    <property type="entry name" value="GATASE"/>
</dbReference>
<evidence type="ECO:0000313" key="3">
    <source>
        <dbReference type="EMBL" id="APS00127.1"/>
    </source>
</evidence>
<evidence type="ECO:0000313" key="4">
    <source>
        <dbReference type="Proteomes" id="UP000185544"/>
    </source>
</evidence>
<accession>A0A1L6MX53</accession>
<dbReference type="Gene3D" id="3.40.50.880">
    <property type="match status" value="1"/>
</dbReference>
<dbReference type="GO" id="GO:0005829">
    <property type="term" value="C:cytosol"/>
    <property type="evidence" value="ECO:0007669"/>
    <property type="project" value="TreeGrafter"/>
</dbReference>
<dbReference type="KEGG" id="pabo:BCY86_05115"/>
<reference evidence="3 4" key="1">
    <citation type="submission" date="2016-08" db="EMBL/GenBank/DDBJ databases">
        <title>Identification and validation of antigenic proteins from Pajaroellobacter abortibovis using de-novo genome sequence assembly and reverse vaccinology.</title>
        <authorList>
            <person name="Welly B.T."/>
            <person name="Miller M.R."/>
            <person name="Stott J.L."/>
            <person name="Blanchard M.T."/>
            <person name="Islas-Trejo A.D."/>
            <person name="O'Rourke S.M."/>
            <person name="Young A.E."/>
            <person name="Medrano J.F."/>
            <person name="Van Eenennaam A.L."/>
        </authorList>
    </citation>
    <scope>NUCLEOTIDE SEQUENCE [LARGE SCALE GENOMIC DNA]</scope>
    <source>
        <strain evidence="3 4">BTF92-0548A/99-0131</strain>
    </source>
</reference>
<organism evidence="3 4">
    <name type="scientific">Pajaroellobacter abortibovis</name>
    <dbReference type="NCBI Taxonomy" id="1882918"/>
    <lineage>
        <taxon>Bacteria</taxon>
        <taxon>Pseudomonadati</taxon>
        <taxon>Myxococcota</taxon>
        <taxon>Polyangia</taxon>
        <taxon>Polyangiales</taxon>
        <taxon>Polyangiaceae</taxon>
    </lineage>
</organism>
<dbReference type="STRING" id="1882918.BCY86_05115"/>
<dbReference type="AlphaFoldDB" id="A0A1L6MX53"/>
<sequence>MDTPVSILCIDHYDSFTFNIVQLFSEALAHVEVIANDAITIEEIQARHPDGLLLSPGPGTPEEARTTLEVISKFAGSIPILGVCFGHQAIGHVFGAQIVQANRPMHGKTSPVIHDGQTIFQSISSPFEAMRYHSLIVSRSLLPACLEVSAWTQEGEIMGLRHRTWNLEGVQFHPESILTQEGGTLMQNWIRHLSSTSSRIAS</sequence>
<dbReference type="InterPro" id="IPR029062">
    <property type="entry name" value="Class_I_gatase-like"/>
</dbReference>
<dbReference type="FunFam" id="3.40.50.880:FF:000003">
    <property type="entry name" value="Anthranilate synthase component II"/>
    <property type="match status" value="1"/>
</dbReference>
<name>A0A1L6MX53_9BACT</name>
<dbReference type="Proteomes" id="UP000185544">
    <property type="component" value="Chromosome"/>
</dbReference>